<sequence length="47" mass="5438">MKTVSTLWTSMRIELFLGPQGQSRSAYNFLRPDTCKALHRRAILPFV</sequence>
<reference evidence="1" key="2">
    <citation type="journal article" date="2015" name="Data Brief">
        <title>Shoot transcriptome of the giant reed, Arundo donax.</title>
        <authorList>
            <person name="Barrero R.A."/>
            <person name="Guerrero F.D."/>
            <person name="Moolhuijzen P."/>
            <person name="Goolsby J.A."/>
            <person name="Tidwell J."/>
            <person name="Bellgard S.E."/>
            <person name="Bellgard M.I."/>
        </authorList>
    </citation>
    <scope>NUCLEOTIDE SEQUENCE</scope>
    <source>
        <tissue evidence="1">Shoot tissue taken approximately 20 cm above the soil surface</tissue>
    </source>
</reference>
<proteinExistence type="predicted"/>
<name>A0A0A8XRH5_ARUDO</name>
<accession>A0A0A8XRH5</accession>
<dbReference type="EMBL" id="GBRH01281361">
    <property type="protein sequence ID" value="JAD16534.1"/>
    <property type="molecule type" value="Transcribed_RNA"/>
</dbReference>
<organism evidence="1">
    <name type="scientific">Arundo donax</name>
    <name type="common">Giant reed</name>
    <name type="synonym">Donax arundinaceus</name>
    <dbReference type="NCBI Taxonomy" id="35708"/>
    <lineage>
        <taxon>Eukaryota</taxon>
        <taxon>Viridiplantae</taxon>
        <taxon>Streptophyta</taxon>
        <taxon>Embryophyta</taxon>
        <taxon>Tracheophyta</taxon>
        <taxon>Spermatophyta</taxon>
        <taxon>Magnoliopsida</taxon>
        <taxon>Liliopsida</taxon>
        <taxon>Poales</taxon>
        <taxon>Poaceae</taxon>
        <taxon>PACMAD clade</taxon>
        <taxon>Arundinoideae</taxon>
        <taxon>Arundineae</taxon>
        <taxon>Arundo</taxon>
    </lineage>
</organism>
<evidence type="ECO:0000313" key="1">
    <source>
        <dbReference type="EMBL" id="JAD16534.1"/>
    </source>
</evidence>
<protein>
    <submittedName>
        <fullName evidence="1">Uncharacterized protein</fullName>
    </submittedName>
</protein>
<reference evidence="1" key="1">
    <citation type="submission" date="2014-09" db="EMBL/GenBank/DDBJ databases">
        <authorList>
            <person name="Magalhaes I.L.F."/>
            <person name="Oliveira U."/>
            <person name="Santos F.R."/>
            <person name="Vidigal T.H.D.A."/>
            <person name="Brescovit A.D."/>
            <person name="Santos A.J."/>
        </authorList>
    </citation>
    <scope>NUCLEOTIDE SEQUENCE</scope>
    <source>
        <tissue evidence="1">Shoot tissue taken approximately 20 cm above the soil surface</tissue>
    </source>
</reference>
<dbReference type="AlphaFoldDB" id="A0A0A8XRH5"/>